<protein>
    <submittedName>
        <fullName evidence="2">Uncharacterized protein</fullName>
    </submittedName>
</protein>
<evidence type="ECO:0000256" key="1">
    <source>
        <dbReference type="SAM" id="MobiDB-lite"/>
    </source>
</evidence>
<gene>
    <name evidence="2" type="ORF">ACH5RR_015182</name>
</gene>
<evidence type="ECO:0000313" key="3">
    <source>
        <dbReference type="Proteomes" id="UP001630127"/>
    </source>
</evidence>
<evidence type="ECO:0000313" key="2">
    <source>
        <dbReference type="EMBL" id="KAL3522348.1"/>
    </source>
</evidence>
<organism evidence="2 3">
    <name type="scientific">Cinchona calisaya</name>
    <dbReference type="NCBI Taxonomy" id="153742"/>
    <lineage>
        <taxon>Eukaryota</taxon>
        <taxon>Viridiplantae</taxon>
        <taxon>Streptophyta</taxon>
        <taxon>Embryophyta</taxon>
        <taxon>Tracheophyta</taxon>
        <taxon>Spermatophyta</taxon>
        <taxon>Magnoliopsida</taxon>
        <taxon>eudicotyledons</taxon>
        <taxon>Gunneridae</taxon>
        <taxon>Pentapetalae</taxon>
        <taxon>asterids</taxon>
        <taxon>lamiids</taxon>
        <taxon>Gentianales</taxon>
        <taxon>Rubiaceae</taxon>
        <taxon>Cinchonoideae</taxon>
        <taxon>Cinchoneae</taxon>
        <taxon>Cinchona</taxon>
    </lineage>
</organism>
<dbReference type="EMBL" id="JBJUIK010000007">
    <property type="protein sequence ID" value="KAL3522348.1"/>
    <property type="molecule type" value="Genomic_DNA"/>
</dbReference>
<sequence length="440" mass="50093">MASLFEFFPKGYFGQVNKIESSFVVTSHQEIATGELSAHEETDLVVNTVKGLPTWLNLSESMQLPEEDQKALVKVLEDPSKYKTILDEIDGETTPCTSCCSAIALPMKICSWSLSLTTEEVLPVKIPLNGKSRKQVDNKCELLLVREDVKQIKQTSMIKEMPISKDSMAPQIFKYIPKAQRRKGELSLVEISTSKISKLANKRALDTVDRGLLEKPLTLLLTKQHTTGRPPFEGFVKSVRDESLPTKLTTEGFDSKTYRLTANAGIDYRNSPSQVELNPEVTGLRPLVFYRFREPKDYESKPEGSSQKSVFERIGSRDIKVDGEGLKRLRKKADDGNEIHRTVPSRMMCKIRWGIQTEEMLQIRRRDGSNTKYGRRSRCTQDRLSKDKRSRHHSLFSAFENELKLIAHHWQISSLRAVIFESVESHHSFNPIAVVQKDVH</sequence>
<accession>A0ABD2ZXP9</accession>
<dbReference type="AlphaFoldDB" id="A0ABD2ZXP9"/>
<keyword evidence="3" id="KW-1185">Reference proteome</keyword>
<name>A0ABD2ZXP9_9GENT</name>
<comment type="caution">
    <text evidence="2">The sequence shown here is derived from an EMBL/GenBank/DDBJ whole genome shotgun (WGS) entry which is preliminary data.</text>
</comment>
<dbReference type="Proteomes" id="UP001630127">
    <property type="component" value="Unassembled WGS sequence"/>
</dbReference>
<feature type="region of interest" description="Disordered" evidence="1">
    <location>
        <begin position="366"/>
        <end position="387"/>
    </location>
</feature>
<proteinExistence type="predicted"/>
<reference evidence="2 3" key="1">
    <citation type="submission" date="2024-11" db="EMBL/GenBank/DDBJ databases">
        <title>A near-complete genome assembly of Cinchona calisaya.</title>
        <authorList>
            <person name="Lian D.C."/>
            <person name="Zhao X.W."/>
            <person name="Wei L."/>
        </authorList>
    </citation>
    <scope>NUCLEOTIDE SEQUENCE [LARGE SCALE GENOMIC DNA]</scope>
    <source>
        <tissue evidence="2">Nenye</tissue>
    </source>
</reference>